<gene>
    <name evidence="1" type="ORF">PMAYCL1PPCAC_25313</name>
</gene>
<protein>
    <submittedName>
        <fullName evidence="1">Uncharacterized protein</fullName>
    </submittedName>
</protein>
<organism evidence="1 2">
    <name type="scientific">Pristionchus mayeri</name>
    <dbReference type="NCBI Taxonomy" id="1317129"/>
    <lineage>
        <taxon>Eukaryota</taxon>
        <taxon>Metazoa</taxon>
        <taxon>Ecdysozoa</taxon>
        <taxon>Nematoda</taxon>
        <taxon>Chromadorea</taxon>
        <taxon>Rhabditida</taxon>
        <taxon>Rhabditina</taxon>
        <taxon>Diplogasteromorpha</taxon>
        <taxon>Diplogasteroidea</taxon>
        <taxon>Neodiplogasteridae</taxon>
        <taxon>Pristionchus</taxon>
    </lineage>
</organism>
<dbReference type="AlphaFoldDB" id="A0AAN5D255"/>
<dbReference type="Proteomes" id="UP001328107">
    <property type="component" value="Unassembled WGS sequence"/>
</dbReference>
<feature type="non-terminal residue" evidence="1">
    <location>
        <position position="1"/>
    </location>
</feature>
<evidence type="ECO:0000313" key="1">
    <source>
        <dbReference type="EMBL" id="GMR55118.1"/>
    </source>
</evidence>
<reference evidence="2" key="1">
    <citation type="submission" date="2022-10" db="EMBL/GenBank/DDBJ databases">
        <title>Genome assembly of Pristionchus species.</title>
        <authorList>
            <person name="Yoshida K."/>
            <person name="Sommer R.J."/>
        </authorList>
    </citation>
    <scope>NUCLEOTIDE SEQUENCE [LARGE SCALE GENOMIC DNA]</scope>
    <source>
        <strain evidence="2">RS5460</strain>
    </source>
</reference>
<keyword evidence="2" id="KW-1185">Reference proteome</keyword>
<feature type="non-terminal residue" evidence="1">
    <location>
        <position position="72"/>
    </location>
</feature>
<accession>A0AAN5D255</accession>
<proteinExistence type="predicted"/>
<sequence length="72" mass="8247">LMQLSRSAMKCWHSRQEDGHTEIREGENLKEECYPNNLVASGCFLSQFDMYNMDGEELDTGDVIDREGDATE</sequence>
<dbReference type="EMBL" id="BTRK01000005">
    <property type="protein sequence ID" value="GMR55118.1"/>
    <property type="molecule type" value="Genomic_DNA"/>
</dbReference>
<evidence type="ECO:0000313" key="2">
    <source>
        <dbReference type="Proteomes" id="UP001328107"/>
    </source>
</evidence>
<name>A0AAN5D255_9BILA</name>
<comment type="caution">
    <text evidence="1">The sequence shown here is derived from an EMBL/GenBank/DDBJ whole genome shotgun (WGS) entry which is preliminary data.</text>
</comment>